<dbReference type="GO" id="GO:0005524">
    <property type="term" value="F:ATP binding"/>
    <property type="evidence" value="ECO:0007669"/>
    <property type="project" value="UniProtKB-KW"/>
</dbReference>
<dbReference type="CDD" id="cd00082">
    <property type="entry name" value="HisKA"/>
    <property type="match status" value="1"/>
</dbReference>
<dbReference type="PATRIC" id="fig|1600.4.peg.1100"/>
<evidence type="ECO:0000256" key="13">
    <source>
        <dbReference type="ARBA" id="ARBA00023136"/>
    </source>
</evidence>
<dbReference type="FunFam" id="3.30.565.10:FF:000006">
    <property type="entry name" value="Sensor histidine kinase WalK"/>
    <property type="match status" value="1"/>
</dbReference>
<feature type="domain" description="HAMP" evidence="16">
    <location>
        <begin position="193"/>
        <end position="245"/>
    </location>
</feature>
<feature type="transmembrane region" description="Helical" evidence="14">
    <location>
        <begin position="173"/>
        <end position="194"/>
    </location>
</feature>
<dbReference type="SUPFAM" id="SSF55874">
    <property type="entry name" value="ATPase domain of HSP90 chaperone/DNA topoisomerase II/histidine kinase"/>
    <property type="match status" value="1"/>
</dbReference>
<dbReference type="EC" id="2.7.13.3" evidence="3"/>
<gene>
    <name evidence="17" type="ORF">LBAT_1076</name>
</gene>
<keyword evidence="13 14" id="KW-0472">Membrane</keyword>
<evidence type="ECO:0000256" key="14">
    <source>
        <dbReference type="SAM" id="Phobius"/>
    </source>
</evidence>
<organism evidence="17 18">
    <name type="scientific">Lactobacillus acetotolerans</name>
    <dbReference type="NCBI Taxonomy" id="1600"/>
    <lineage>
        <taxon>Bacteria</taxon>
        <taxon>Bacillati</taxon>
        <taxon>Bacillota</taxon>
        <taxon>Bacilli</taxon>
        <taxon>Lactobacillales</taxon>
        <taxon>Lactobacillaceae</taxon>
        <taxon>Lactobacillus</taxon>
    </lineage>
</organism>
<dbReference type="Proteomes" id="UP000035709">
    <property type="component" value="Chromosome"/>
</dbReference>
<keyword evidence="5" id="KW-0597">Phosphoprotein</keyword>
<dbReference type="Gene3D" id="3.30.565.10">
    <property type="entry name" value="Histidine kinase-like ATPase, C-terminal domain"/>
    <property type="match status" value="1"/>
</dbReference>
<evidence type="ECO:0000256" key="7">
    <source>
        <dbReference type="ARBA" id="ARBA00022692"/>
    </source>
</evidence>
<evidence type="ECO:0000256" key="8">
    <source>
        <dbReference type="ARBA" id="ARBA00022741"/>
    </source>
</evidence>
<sequence length="488" mass="55348">MKLIYQHMLGFLLIIVTTVSIIGYAEINYISNQAYSQNYKRMEEYASSLGEMAASNERGGTARLNSNFLNQLQFVLQGDNVHLRIFNNQNVQIYPKTRDNLQLSKNVFNTLSHGQEIRIKNNNKQDSYVGRSKDAYTGVLVPWLNNKKLIGIIWIGSRVKNVERPIYMAKHNLLNALIVTLIVGLILSFILAYYSTNKIKRLSRATNKVAAGNFDVQLPHKDSDEIDQLAGNFNRMVRALKKADGEIKAQEKRRDQFMADAAHEMRTPLTTINGILEGLQYDAIPEESKPKSIALMRQETKRLIRLVNENLDYEKIRSNQIMLTKTKFNAHKVLNDVQIQLKQNAEKSKDKLVVESPIDLPIYADRDRFTQIMVNLIQNAIQFTQDGTITVTGKRIEHGTTISVHDTGIGMNSKQIKYIFERFFKADPSRAHHGAGESGLGLAIVSSLIRQHGGKIEVKSKPKEGSTFTITIFDKGYEQFVAKKELMG</sequence>
<evidence type="ECO:0000256" key="5">
    <source>
        <dbReference type="ARBA" id="ARBA00022553"/>
    </source>
</evidence>
<dbReference type="SMART" id="SM00388">
    <property type="entry name" value="HisKA"/>
    <property type="match status" value="1"/>
</dbReference>
<dbReference type="InterPro" id="IPR005467">
    <property type="entry name" value="His_kinase_dom"/>
</dbReference>
<dbReference type="Gene3D" id="1.10.287.130">
    <property type="match status" value="1"/>
</dbReference>
<dbReference type="FunFam" id="1.10.287.130:FF:000001">
    <property type="entry name" value="Two-component sensor histidine kinase"/>
    <property type="match status" value="1"/>
</dbReference>
<dbReference type="EMBL" id="AP014808">
    <property type="protein sequence ID" value="BAQ57465.1"/>
    <property type="molecule type" value="Genomic_DNA"/>
</dbReference>
<dbReference type="CDD" id="cd00075">
    <property type="entry name" value="HATPase"/>
    <property type="match status" value="1"/>
</dbReference>
<evidence type="ECO:0000256" key="10">
    <source>
        <dbReference type="ARBA" id="ARBA00022840"/>
    </source>
</evidence>
<dbReference type="AlphaFoldDB" id="A0A0D6A4S4"/>
<dbReference type="InterPro" id="IPR036890">
    <property type="entry name" value="HATPase_C_sf"/>
</dbReference>
<evidence type="ECO:0000259" key="15">
    <source>
        <dbReference type="PROSITE" id="PS50109"/>
    </source>
</evidence>
<comment type="catalytic activity">
    <reaction evidence="1">
        <text>ATP + protein L-histidine = ADP + protein N-phospho-L-histidine.</text>
        <dbReference type="EC" id="2.7.13.3"/>
    </reaction>
</comment>
<keyword evidence="4" id="KW-1003">Cell membrane</keyword>
<dbReference type="GO" id="GO:0005886">
    <property type="term" value="C:plasma membrane"/>
    <property type="evidence" value="ECO:0007669"/>
    <property type="project" value="UniProtKB-SubCell"/>
</dbReference>
<evidence type="ECO:0000256" key="1">
    <source>
        <dbReference type="ARBA" id="ARBA00000085"/>
    </source>
</evidence>
<dbReference type="InterPro" id="IPR050398">
    <property type="entry name" value="HssS/ArlS-like"/>
</dbReference>
<comment type="subcellular location">
    <subcellularLocation>
        <location evidence="2">Cell membrane</location>
        <topology evidence="2">Multi-pass membrane protein</topology>
    </subcellularLocation>
</comment>
<evidence type="ECO:0000256" key="2">
    <source>
        <dbReference type="ARBA" id="ARBA00004651"/>
    </source>
</evidence>
<dbReference type="InterPro" id="IPR036097">
    <property type="entry name" value="HisK_dim/P_sf"/>
</dbReference>
<dbReference type="PRINTS" id="PR00344">
    <property type="entry name" value="BCTRLSENSOR"/>
</dbReference>
<dbReference type="InterPro" id="IPR004358">
    <property type="entry name" value="Sig_transdc_His_kin-like_C"/>
</dbReference>
<dbReference type="PROSITE" id="PS50885">
    <property type="entry name" value="HAMP"/>
    <property type="match status" value="1"/>
</dbReference>
<evidence type="ECO:0000256" key="3">
    <source>
        <dbReference type="ARBA" id="ARBA00012438"/>
    </source>
</evidence>
<evidence type="ECO:0000256" key="9">
    <source>
        <dbReference type="ARBA" id="ARBA00022777"/>
    </source>
</evidence>
<keyword evidence="10" id="KW-0067">ATP-binding</keyword>
<dbReference type="CDD" id="cd06225">
    <property type="entry name" value="HAMP"/>
    <property type="match status" value="1"/>
</dbReference>
<dbReference type="Pfam" id="PF02518">
    <property type="entry name" value="HATPase_c"/>
    <property type="match status" value="1"/>
</dbReference>
<evidence type="ECO:0000256" key="12">
    <source>
        <dbReference type="ARBA" id="ARBA00023012"/>
    </source>
</evidence>
<dbReference type="KEGG" id="lae:LBAT_1076"/>
<evidence type="ECO:0000256" key="4">
    <source>
        <dbReference type="ARBA" id="ARBA00022475"/>
    </source>
</evidence>
<dbReference type="SUPFAM" id="SSF158472">
    <property type="entry name" value="HAMP domain-like"/>
    <property type="match status" value="1"/>
</dbReference>
<feature type="domain" description="Histidine kinase" evidence="15">
    <location>
        <begin position="260"/>
        <end position="472"/>
    </location>
</feature>
<keyword evidence="7 14" id="KW-0812">Transmembrane</keyword>
<evidence type="ECO:0000313" key="18">
    <source>
        <dbReference type="Proteomes" id="UP000035709"/>
    </source>
</evidence>
<dbReference type="SMART" id="SM00387">
    <property type="entry name" value="HATPase_c"/>
    <property type="match status" value="1"/>
</dbReference>
<evidence type="ECO:0000313" key="17">
    <source>
        <dbReference type="EMBL" id="BAQ57465.1"/>
    </source>
</evidence>
<dbReference type="InterPro" id="IPR003661">
    <property type="entry name" value="HisK_dim/P_dom"/>
</dbReference>
<dbReference type="RefSeq" id="WP_060459574.1">
    <property type="nucleotide sequence ID" value="NZ_AP014808.1"/>
</dbReference>
<dbReference type="InterPro" id="IPR003594">
    <property type="entry name" value="HATPase_dom"/>
</dbReference>
<keyword evidence="18" id="KW-1185">Reference proteome</keyword>
<dbReference type="SUPFAM" id="SSF47384">
    <property type="entry name" value="Homodimeric domain of signal transducing histidine kinase"/>
    <property type="match status" value="1"/>
</dbReference>
<keyword evidence="9 17" id="KW-0418">Kinase</keyword>
<keyword evidence="12" id="KW-0902">Two-component regulatory system</keyword>
<evidence type="ECO:0000259" key="16">
    <source>
        <dbReference type="PROSITE" id="PS50885"/>
    </source>
</evidence>
<dbReference type="GO" id="GO:0000155">
    <property type="term" value="F:phosphorelay sensor kinase activity"/>
    <property type="evidence" value="ECO:0007669"/>
    <property type="project" value="InterPro"/>
</dbReference>
<dbReference type="Pfam" id="PF00512">
    <property type="entry name" value="HisKA"/>
    <property type="match status" value="1"/>
</dbReference>
<evidence type="ECO:0000256" key="11">
    <source>
        <dbReference type="ARBA" id="ARBA00022989"/>
    </source>
</evidence>
<dbReference type="STRING" id="1600.LBAT_1076"/>
<keyword evidence="11 14" id="KW-1133">Transmembrane helix</keyword>
<name>A0A0D6A4S4_9LACO</name>
<keyword evidence="8" id="KW-0547">Nucleotide-binding</keyword>
<dbReference type="Pfam" id="PF00672">
    <property type="entry name" value="HAMP"/>
    <property type="match status" value="1"/>
</dbReference>
<dbReference type="InterPro" id="IPR003660">
    <property type="entry name" value="HAMP_dom"/>
</dbReference>
<reference evidence="17 18" key="1">
    <citation type="submission" date="2015-03" db="EMBL/GenBank/DDBJ databases">
        <title>Complete genome sequence of Lactobacillus acetotolerans NBRC 13120.</title>
        <authorList>
            <person name="Toh H."/>
            <person name="Morita H."/>
            <person name="Fujita N."/>
        </authorList>
    </citation>
    <scope>NUCLEOTIDE SEQUENCE [LARGE SCALE GENOMIC DNA]</scope>
    <source>
        <strain evidence="17 18">NBRC 13120</strain>
    </source>
</reference>
<dbReference type="OrthoDB" id="3436at2"/>
<dbReference type="PANTHER" id="PTHR45528">
    <property type="entry name" value="SENSOR HISTIDINE KINASE CPXA"/>
    <property type="match status" value="1"/>
</dbReference>
<dbReference type="PROSITE" id="PS50109">
    <property type="entry name" value="HIS_KIN"/>
    <property type="match status" value="1"/>
</dbReference>
<dbReference type="Gene3D" id="6.10.340.10">
    <property type="match status" value="1"/>
</dbReference>
<evidence type="ECO:0000256" key="6">
    <source>
        <dbReference type="ARBA" id="ARBA00022679"/>
    </source>
</evidence>
<dbReference type="SMART" id="SM00304">
    <property type="entry name" value="HAMP"/>
    <property type="match status" value="1"/>
</dbReference>
<keyword evidence="6" id="KW-0808">Transferase</keyword>
<dbReference type="PANTHER" id="PTHR45528:SF1">
    <property type="entry name" value="SENSOR HISTIDINE KINASE CPXA"/>
    <property type="match status" value="1"/>
</dbReference>
<proteinExistence type="predicted"/>
<accession>A0A0D6A4S4</accession>
<protein>
    <recommendedName>
        <fullName evidence="3">histidine kinase</fullName>
        <ecNumber evidence="3">2.7.13.3</ecNumber>
    </recommendedName>
</protein>